<dbReference type="InterPro" id="IPR050984">
    <property type="entry name" value="Gfo/Idh/MocA_domain"/>
</dbReference>
<dbReference type="Gene3D" id="3.40.50.720">
    <property type="entry name" value="NAD(P)-binding Rossmann-like Domain"/>
    <property type="match status" value="1"/>
</dbReference>
<dbReference type="PANTHER" id="PTHR22604">
    <property type="entry name" value="OXIDOREDUCTASES"/>
    <property type="match status" value="1"/>
</dbReference>
<dbReference type="InterPro" id="IPR000683">
    <property type="entry name" value="Gfo/Idh/MocA-like_OxRdtase_N"/>
</dbReference>
<sequence length="355" mass="38638">MSESKPTLRWGIISTGMIASWFVSDLVLDRPDPKANHIIQAIGTSSVEKGQAFASQYLPGHSPSIYGSYEELYADPNVDIIYIGTPHAFHRRNCLDAIAAGKHVLCEKPFTLLASEAREVAEAARARGVFVMEAMWTRFFPPVLALQKVLHEDRAIGRIQRVFADFSLEQDIASKPADSRLKDPALGAGSLLDIGVYAVTWGLLGLDPSPEGQGEREKPKVVAAQTLSDGVDVATAIILLFTNGRQGIITSHSNYITAETFCRIEGTEGTVYVKGPAAPIPSSFTVVKKGADEKTYSFEKPGGRGFYYEADAVALDIAAGKKESTLMPLTETIRVMEILDEARRQGGARFPQDDF</sequence>
<dbReference type="GO" id="GO:0047837">
    <property type="term" value="F:D-xylose 1-dehydrogenase (NADP+) activity"/>
    <property type="evidence" value="ECO:0007669"/>
    <property type="project" value="UniProtKB-EC"/>
</dbReference>
<dbReference type="GO" id="GO:0000166">
    <property type="term" value="F:nucleotide binding"/>
    <property type="evidence" value="ECO:0007669"/>
    <property type="project" value="InterPro"/>
</dbReference>
<evidence type="ECO:0000256" key="4">
    <source>
        <dbReference type="ARBA" id="ARBA00042988"/>
    </source>
</evidence>
<comment type="caution">
    <text evidence="8">The sequence shown here is derived from an EMBL/GenBank/DDBJ whole genome shotgun (WGS) entry which is preliminary data.</text>
</comment>
<dbReference type="SUPFAM" id="SSF51735">
    <property type="entry name" value="NAD(P)-binding Rossmann-fold domains"/>
    <property type="match status" value="1"/>
</dbReference>
<evidence type="ECO:0000259" key="6">
    <source>
        <dbReference type="Pfam" id="PF01408"/>
    </source>
</evidence>
<feature type="domain" description="GFO/IDH/MocA-like oxidoreductase" evidence="7">
    <location>
        <begin position="150"/>
        <end position="271"/>
    </location>
</feature>
<proteinExistence type="inferred from homology"/>
<dbReference type="EMBL" id="JAGSXJ010000005">
    <property type="protein sequence ID" value="KAH6691258.1"/>
    <property type="molecule type" value="Genomic_DNA"/>
</dbReference>
<comment type="catalytic activity">
    <reaction evidence="5">
        <text>D-xylose + NADP(+) = D-xylono-1,5-lactone + NADPH + H(+)</text>
        <dbReference type="Rhea" id="RHEA:22000"/>
        <dbReference type="ChEBI" id="CHEBI:15378"/>
        <dbReference type="ChEBI" id="CHEBI:15867"/>
        <dbReference type="ChEBI" id="CHEBI:53455"/>
        <dbReference type="ChEBI" id="CHEBI:57783"/>
        <dbReference type="ChEBI" id="CHEBI:58349"/>
        <dbReference type="EC" id="1.1.1.179"/>
    </reaction>
</comment>
<evidence type="ECO:0000313" key="8">
    <source>
        <dbReference type="EMBL" id="KAH6691258.1"/>
    </source>
</evidence>
<dbReference type="InterPro" id="IPR036291">
    <property type="entry name" value="NAD(P)-bd_dom_sf"/>
</dbReference>
<reference evidence="8" key="1">
    <citation type="journal article" date="2021" name="Nat. Commun.">
        <title>Genetic determinants of endophytism in the Arabidopsis root mycobiome.</title>
        <authorList>
            <person name="Mesny F."/>
            <person name="Miyauchi S."/>
            <person name="Thiergart T."/>
            <person name="Pickel B."/>
            <person name="Atanasova L."/>
            <person name="Karlsson M."/>
            <person name="Huettel B."/>
            <person name="Barry K.W."/>
            <person name="Haridas S."/>
            <person name="Chen C."/>
            <person name="Bauer D."/>
            <person name="Andreopoulos W."/>
            <person name="Pangilinan J."/>
            <person name="LaButti K."/>
            <person name="Riley R."/>
            <person name="Lipzen A."/>
            <person name="Clum A."/>
            <person name="Drula E."/>
            <person name="Henrissat B."/>
            <person name="Kohler A."/>
            <person name="Grigoriev I.V."/>
            <person name="Martin F.M."/>
            <person name="Hacquard S."/>
        </authorList>
    </citation>
    <scope>NUCLEOTIDE SEQUENCE</scope>
    <source>
        <strain evidence="8">MPI-SDFR-AT-0117</strain>
    </source>
</reference>
<dbReference type="PANTHER" id="PTHR22604:SF105">
    <property type="entry name" value="TRANS-1,2-DIHYDROBENZENE-1,2-DIOL DEHYDROGENASE"/>
    <property type="match status" value="1"/>
</dbReference>
<keyword evidence="9" id="KW-1185">Reference proteome</keyword>
<evidence type="ECO:0000256" key="2">
    <source>
        <dbReference type="ARBA" id="ARBA00023002"/>
    </source>
</evidence>
<dbReference type="Pfam" id="PF01408">
    <property type="entry name" value="GFO_IDH_MocA"/>
    <property type="match status" value="1"/>
</dbReference>
<dbReference type="EC" id="1.1.1.179" evidence="3"/>
<dbReference type="Proteomes" id="UP000770015">
    <property type="component" value="Unassembled WGS sequence"/>
</dbReference>
<name>A0A9P8VFW3_9PEZI</name>
<dbReference type="Pfam" id="PF22725">
    <property type="entry name" value="GFO_IDH_MocA_C3"/>
    <property type="match status" value="1"/>
</dbReference>
<evidence type="ECO:0000313" key="9">
    <source>
        <dbReference type="Proteomes" id="UP000770015"/>
    </source>
</evidence>
<dbReference type="SUPFAM" id="SSF55347">
    <property type="entry name" value="Glyceraldehyde-3-phosphate dehydrogenase-like, C-terminal domain"/>
    <property type="match status" value="1"/>
</dbReference>
<accession>A0A9P8VFW3</accession>
<dbReference type="OrthoDB" id="2129491at2759"/>
<protein>
    <recommendedName>
        <fullName evidence="3">D-xylose 1-dehydrogenase (NADP(+), D-xylono-1,5-lactone-forming)</fullName>
        <ecNumber evidence="3">1.1.1.179</ecNumber>
    </recommendedName>
    <alternativeName>
        <fullName evidence="4">D-xylose-NADP dehydrogenase</fullName>
    </alternativeName>
</protein>
<gene>
    <name evidence="8" type="ORF">F5X68DRAFT_267566</name>
</gene>
<dbReference type="Gene3D" id="3.30.360.10">
    <property type="entry name" value="Dihydrodipicolinate Reductase, domain 2"/>
    <property type="match status" value="1"/>
</dbReference>
<feature type="domain" description="Gfo/Idh/MocA-like oxidoreductase N-terminal" evidence="6">
    <location>
        <begin position="9"/>
        <end position="133"/>
    </location>
</feature>
<comment type="similarity">
    <text evidence="1">Belongs to the Gfo/Idh/MocA family.</text>
</comment>
<evidence type="ECO:0000256" key="3">
    <source>
        <dbReference type="ARBA" id="ARBA00038984"/>
    </source>
</evidence>
<evidence type="ECO:0000256" key="5">
    <source>
        <dbReference type="ARBA" id="ARBA00049233"/>
    </source>
</evidence>
<keyword evidence="2" id="KW-0560">Oxidoreductase</keyword>
<organism evidence="8 9">
    <name type="scientific">Plectosphaerella plurivora</name>
    <dbReference type="NCBI Taxonomy" id="936078"/>
    <lineage>
        <taxon>Eukaryota</taxon>
        <taxon>Fungi</taxon>
        <taxon>Dikarya</taxon>
        <taxon>Ascomycota</taxon>
        <taxon>Pezizomycotina</taxon>
        <taxon>Sordariomycetes</taxon>
        <taxon>Hypocreomycetidae</taxon>
        <taxon>Glomerellales</taxon>
        <taxon>Plectosphaerellaceae</taxon>
        <taxon>Plectosphaerella</taxon>
    </lineage>
</organism>
<dbReference type="InterPro" id="IPR055170">
    <property type="entry name" value="GFO_IDH_MocA-like_dom"/>
</dbReference>
<dbReference type="AlphaFoldDB" id="A0A9P8VFW3"/>
<evidence type="ECO:0000259" key="7">
    <source>
        <dbReference type="Pfam" id="PF22725"/>
    </source>
</evidence>
<evidence type="ECO:0000256" key="1">
    <source>
        <dbReference type="ARBA" id="ARBA00010928"/>
    </source>
</evidence>